<feature type="region of interest" description="Disordered" evidence="2">
    <location>
        <begin position="807"/>
        <end position="830"/>
    </location>
</feature>
<evidence type="ECO:0000313" key="6">
    <source>
        <dbReference type="Proteomes" id="UP000001307"/>
    </source>
</evidence>
<dbReference type="InterPro" id="IPR008144">
    <property type="entry name" value="Guanylate_kin-like_dom"/>
</dbReference>
<dbReference type="Gene3D" id="2.30.30.40">
    <property type="entry name" value="SH3 Domains"/>
    <property type="match status" value="1"/>
</dbReference>
<gene>
    <name evidence="5" type="ORF">GSOID_T00009099001</name>
</gene>
<dbReference type="PROSITE" id="PS50052">
    <property type="entry name" value="GUANYLATE_KINASE_2"/>
    <property type="match status" value="1"/>
</dbReference>
<evidence type="ECO:0000313" key="5">
    <source>
        <dbReference type="EMBL" id="CBY21339.1"/>
    </source>
</evidence>
<feature type="domain" description="PDZ" evidence="4">
    <location>
        <begin position="68"/>
        <end position="155"/>
    </location>
</feature>
<evidence type="ECO:0008006" key="7">
    <source>
        <dbReference type="Google" id="ProtNLM"/>
    </source>
</evidence>
<feature type="region of interest" description="Disordered" evidence="2">
    <location>
        <begin position="166"/>
        <end position="201"/>
    </location>
</feature>
<dbReference type="SUPFAM" id="SSF50156">
    <property type="entry name" value="PDZ domain-like"/>
    <property type="match status" value="3"/>
</dbReference>
<dbReference type="OrthoDB" id="418634at2759"/>
<proteinExistence type="predicted"/>
<dbReference type="GO" id="GO:0005923">
    <property type="term" value="C:bicellular tight junction"/>
    <property type="evidence" value="ECO:0007669"/>
    <property type="project" value="TreeGrafter"/>
</dbReference>
<dbReference type="SUPFAM" id="SSF52540">
    <property type="entry name" value="P-loop containing nucleoside triphosphate hydrolases"/>
    <property type="match status" value="1"/>
</dbReference>
<dbReference type="PANTHER" id="PTHR13865">
    <property type="entry name" value="TIGHT JUNCTION PROTEIN"/>
    <property type="match status" value="1"/>
</dbReference>
<dbReference type="InterPro" id="IPR027417">
    <property type="entry name" value="P-loop_NTPase"/>
</dbReference>
<dbReference type="InterPro" id="IPR001452">
    <property type="entry name" value="SH3_domain"/>
</dbReference>
<feature type="domain" description="PDZ" evidence="4">
    <location>
        <begin position="215"/>
        <end position="276"/>
    </location>
</feature>
<evidence type="ECO:0000256" key="1">
    <source>
        <dbReference type="ARBA" id="ARBA00022443"/>
    </source>
</evidence>
<evidence type="ECO:0000259" key="4">
    <source>
        <dbReference type="PROSITE" id="PS50106"/>
    </source>
</evidence>
<dbReference type="InterPro" id="IPR036034">
    <property type="entry name" value="PDZ_sf"/>
</dbReference>
<keyword evidence="1" id="KW-0728">SH3 domain</keyword>
<dbReference type="Gene3D" id="3.40.50.300">
    <property type="entry name" value="P-loop containing nucleotide triphosphate hydrolases"/>
    <property type="match status" value="1"/>
</dbReference>
<dbReference type="AlphaFoldDB" id="E4WW36"/>
<dbReference type="GO" id="GO:0045216">
    <property type="term" value="P:cell-cell junction organization"/>
    <property type="evidence" value="ECO:0007669"/>
    <property type="project" value="TreeGrafter"/>
</dbReference>
<dbReference type="PROSITE" id="PS50106">
    <property type="entry name" value="PDZ"/>
    <property type="match status" value="3"/>
</dbReference>
<dbReference type="CDD" id="cd11859">
    <property type="entry name" value="SH3_ZO"/>
    <property type="match status" value="1"/>
</dbReference>
<dbReference type="InParanoid" id="E4WW36"/>
<dbReference type="GO" id="GO:0050839">
    <property type="term" value="F:cell adhesion molecule binding"/>
    <property type="evidence" value="ECO:0007669"/>
    <property type="project" value="TreeGrafter"/>
</dbReference>
<feature type="compositionally biased region" description="Acidic residues" evidence="2">
    <location>
        <begin position="807"/>
        <end position="817"/>
    </location>
</feature>
<protein>
    <recommendedName>
        <fullName evidence="7">Tight junction protein ZO-3</fullName>
    </recommendedName>
</protein>
<dbReference type="Pfam" id="PF00625">
    <property type="entry name" value="Guanylate_kin"/>
    <property type="match status" value="1"/>
</dbReference>
<dbReference type="InterPro" id="IPR001478">
    <property type="entry name" value="PDZ"/>
</dbReference>
<dbReference type="Pfam" id="PF00595">
    <property type="entry name" value="PDZ"/>
    <property type="match status" value="3"/>
</dbReference>
<sequence>MLETYRHILHHYIKTAKISVYVQKLNPFFNRMLFESKSVRMSASYSRERLYESGQMEMVDEVIWQQHTYVLEKMPAFGFGIAVSGGIDNPTARTGDTSVMISDVVKNGPAWDKLQVNDQLLQVNSMSMENVTHNQAIGFLKKAGRRVELTVKRKAIVKVPARLGGRSRRYSGQSRKSNRSRQDLTDISPLSPDRADAPTDYHTTQLPVKAAPPETVILSKGKIAKASYGIRLGTRIYIQDVQPGSLADQRGLKSGDIVLAINGNGVDNKSVNEAIQECIFARDSFDFNRVKLISGKQNQLALVVQKQDGGTVTIPNSTSRPASRPSSRRPSRSRSRTPSRSRSRSPSISKDASPDPPIRTNKESFTRFQNLNSVALPAMASAVSATVPAVKSYNPTPDFGEYQDSALMNRTAPRAQADEKPRQIIFIKAKNVGIRLAGGNDVGIFVASVQEGSPAAQQGLKMGDQLLEVNGVSFRALTREHAVLNLMSLPIGGEVCIVAQSKPRHYESILERGTGDSFYIRTHFKREPAQSHELGFKKGQVFLITDTLYQGIVGHWLASRIGTNSIQVEKGVIPNQVRADQLKQVEDKKAAQIRAAKTGRGIQAKLFKGKNKGTPAPPAPISGAKFDSYERVVLREAGFKRPVVILGALADISRELLVGDYQDRYEVARNDLAHPDLQQKSRRKGIIKLAVINEIIERNKHAVLDITPTAVDKLNYSQLYPIVIFLKAPSAKVVKDLRQKYSVSTKEKSTSSKKMHERAQKLERGYNFLFTDVIDLAAPDWFTRVHQSIADQQNGLVWVSEKVAAPEEDDENLDQDQDDRLSYVSAPNSDKQKQRHIYRWLNSQTTLRDRRKRKLLQERSLPQLFSQQEVVEVTSDPTIDEQNEEIDVCE</sequence>
<dbReference type="InterPro" id="IPR008145">
    <property type="entry name" value="GK/Ca_channel_bsu"/>
</dbReference>
<dbReference type="Pfam" id="PF07653">
    <property type="entry name" value="SH3_2"/>
    <property type="match status" value="1"/>
</dbReference>
<evidence type="ECO:0000259" key="3">
    <source>
        <dbReference type="PROSITE" id="PS50052"/>
    </source>
</evidence>
<reference evidence="5" key="1">
    <citation type="journal article" date="2010" name="Science">
        <title>Plasticity of animal genome architecture unmasked by rapid evolution of a pelagic tunicate.</title>
        <authorList>
            <person name="Denoeud F."/>
            <person name="Henriet S."/>
            <person name="Mungpakdee S."/>
            <person name="Aury J.M."/>
            <person name="Da Silva C."/>
            <person name="Brinkmann H."/>
            <person name="Mikhaleva J."/>
            <person name="Olsen L.C."/>
            <person name="Jubin C."/>
            <person name="Canestro C."/>
            <person name="Bouquet J.M."/>
            <person name="Danks G."/>
            <person name="Poulain J."/>
            <person name="Campsteijn C."/>
            <person name="Adamski M."/>
            <person name="Cross I."/>
            <person name="Yadetie F."/>
            <person name="Muffato M."/>
            <person name="Louis A."/>
            <person name="Butcher S."/>
            <person name="Tsagkogeorga G."/>
            <person name="Konrad A."/>
            <person name="Singh S."/>
            <person name="Jensen M.F."/>
            <person name="Cong E.H."/>
            <person name="Eikeseth-Otteraa H."/>
            <person name="Noel B."/>
            <person name="Anthouard V."/>
            <person name="Porcel B.M."/>
            <person name="Kachouri-Lafond R."/>
            <person name="Nishino A."/>
            <person name="Ugolini M."/>
            <person name="Chourrout P."/>
            <person name="Nishida H."/>
            <person name="Aasland R."/>
            <person name="Huzurbazar S."/>
            <person name="Westhof E."/>
            <person name="Delsuc F."/>
            <person name="Lehrach H."/>
            <person name="Reinhardt R."/>
            <person name="Weissenbach J."/>
            <person name="Roy S.W."/>
            <person name="Artiguenave F."/>
            <person name="Postlethwait J.H."/>
            <person name="Manak J.R."/>
            <person name="Thompson E.M."/>
            <person name="Jaillon O."/>
            <person name="Du Pasquier L."/>
            <person name="Boudinot P."/>
            <person name="Liberles D.A."/>
            <person name="Volff J.N."/>
            <person name="Philippe H."/>
            <person name="Lenhard B."/>
            <person name="Roest Crollius H."/>
            <person name="Wincker P."/>
            <person name="Chourrout D."/>
        </authorList>
    </citation>
    <scope>NUCLEOTIDE SEQUENCE [LARGE SCALE GENOMIC DNA]</scope>
</reference>
<dbReference type="SMART" id="SM00228">
    <property type="entry name" value="PDZ"/>
    <property type="match status" value="3"/>
</dbReference>
<feature type="region of interest" description="Disordered" evidence="2">
    <location>
        <begin position="310"/>
        <end position="362"/>
    </location>
</feature>
<dbReference type="PANTHER" id="PTHR13865:SF28">
    <property type="entry name" value="POLYCHAETOID, ISOFORM O"/>
    <property type="match status" value="1"/>
</dbReference>
<dbReference type="GO" id="GO:0150105">
    <property type="term" value="P:protein localization to cell-cell junction"/>
    <property type="evidence" value="ECO:0007669"/>
    <property type="project" value="TreeGrafter"/>
</dbReference>
<dbReference type="InterPro" id="IPR036028">
    <property type="entry name" value="SH3-like_dom_sf"/>
</dbReference>
<dbReference type="GO" id="GO:0098609">
    <property type="term" value="P:cell-cell adhesion"/>
    <property type="evidence" value="ECO:0007669"/>
    <property type="project" value="TreeGrafter"/>
</dbReference>
<feature type="domain" description="Guanylate kinase-like" evidence="3">
    <location>
        <begin position="692"/>
        <end position="797"/>
    </location>
</feature>
<feature type="compositionally biased region" description="Basic residues" evidence="2">
    <location>
        <begin position="326"/>
        <end position="343"/>
    </location>
</feature>
<dbReference type="Gene3D" id="2.30.42.10">
    <property type="match status" value="3"/>
</dbReference>
<keyword evidence="6" id="KW-1185">Reference proteome</keyword>
<evidence type="ECO:0000256" key="2">
    <source>
        <dbReference type="SAM" id="MobiDB-lite"/>
    </source>
</evidence>
<organism evidence="5">
    <name type="scientific">Oikopleura dioica</name>
    <name type="common">Tunicate</name>
    <dbReference type="NCBI Taxonomy" id="34765"/>
    <lineage>
        <taxon>Eukaryota</taxon>
        <taxon>Metazoa</taxon>
        <taxon>Chordata</taxon>
        <taxon>Tunicata</taxon>
        <taxon>Appendicularia</taxon>
        <taxon>Copelata</taxon>
        <taxon>Oikopleuridae</taxon>
        <taxon>Oikopleura</taxon>
    </lineage>
</organism>
<dbReference type="EMBL" id="FN653017">
    <property type="protein sequence ID" value="CBY21339.1"/>
    <property type="molecule type" value="Genomic_DNA"/>
</dbReference>
<dbReference type="CDD" id="cd06727">
    <property type="entry name" value="PDZ1_ZO1-like"/>
    <property type="match status" value="1"/>
</dbReference>
<dbReference type="SMART" id="SM00072">
    <property type="entry name" value="GuKc"/>
    <property type="match status" value="1"/>
</dbReference>
<feature type="domain" description="PDZ" evidence="4">
    <location>
        <begin position="432"/>
        <end position="486"/>
    </location>
</feature>
<name>E4WW36_OIKDI</name>
<dbReference type="GO" id="GO:0005886">
    <property type="term" value="C:plasma membrane"/>
    <property type="evidence" value="ECO:0007669"/>
    <property type="project" value="TreeGrafter"/>
</dbReference>
<dbReference type="Proteomes" id="UP000001307">
    <property type="component" value="Unassembled WGS sequence"/>
</dbReference>
<dbReference type="SUPFAM" id="SSF50044">
    <property type="entry name" value="SH3-domain"/>
    <property type="match status" value="1"/>
</dbReference>
<dbReference type="CDD" id="cd06729">
    <property type="entry name" value="PDZ3_ZO1-like_domain"/>
    <property type="match status" value="1"/>
</dbReference>
<accession>E4WW36</accession>